<organism evidence="2 3">
    <name type="scientific">Mucuna pruriens</name>
    <name type="common">Velvet bean</name>
    <name type="synonym">Dolichos pruriens</name>
    <dbReference type="NCBI Taxonomy" id="157652"/>
    <lineage>
        <taxon>Eukaryota</taxon>
        <taxon>Viridiplantae</taxon>
        <taxon>Streptophyta</taxon>
        <taxon>Embryophyta</taxon>
        <taxon>Tracheophyta</taxon>
        <taxon>Spermatophyta</taxon>
        <taxon>Magnoliopsida</taxon>
        <taxon>eudicotyledons</taxon>
        <taxon>Gunneridae</taxon>
        <taxon>Pentapetalae</taxon>
        <taxon>rosids</taxon>
        <taxon>fabids</taxon>
        <taxon>Fabales</taxon>
        <taxon>Fabaceae</taxon>
        <taxon>Papilionoideae</taxon>
        <taxon>50 kb inversion clade</taxon>
        <taxon>NPAAA clade</taxon>
        <taxon>indigoferoid/millettioid clade</taxon>
        <taxon>Phaseoleae</taxon>
        <taxon>Mucuna</taxon>
    </lineage>
</organism>
<dbReference type="Proteomes" id="UP000257109">
    <property type="component" value="Unassembled WGS sequence"/>
</dbReference>
<dbReference type="OrthoDB" id="532959at2759"/>
<dbReference type="Gene3D" id="3.30.70.270">
    <property type="match status" value="1"/>
</dbReference>
<dbReference type="InterPro" id="IPR043128">
    <property type="entry name" value="Rev_trsase/Diguanyl_cyclase"/>
</dbReference>
<dbReference type="PANTHER" id="PTHR37984">
    <property type="entry name" value="PROTEIN CBG26694"/>
    <property type="match status" value="1"/>
</dbReference>
<dbReference type="PANTHER" id="PTHR37984:SF5">
    <property type="entry name" value="PROTEIN NYNRIN-LIKE"/>
    <property type="match status" value="1"/>
</dbReference>
<feature type="compositionally biased region" description="Basic and acidic residues" evidence="1">
    <location>
        <begin position="125"/>
        <end position="171"/>
    </location>
</feature>
<protein>
    <recommendedName>
        <fullName evidence="4">Transposon Ty3-I Gag-Pol polyprotein</fullName>
    </recommendedName>
</protein>
<evidence type="ECO:0000256" key="1">
    <source>
        <dbReference type="SAM" id="MobiDB-lite"/>
    </source>
</evidence>
<feature type="non-terminal residue" evidence="2">
    <location>
        <position position="364"/>
    </location>
</feature>
<sequence length="364" mass="41874">SPSLWRLSALNRDQAELYLPRSSRLCLCRERLGQCRGEIYKQKVKFHDQKIQRKDFHVGQKVLVFNSRLKLIAGKLRSKWDGPFVITKIFPNGAVRLQDEHSNCTFQVNGHQIKPFHEGPAPITDDAKRKKGKENEKGSEKSKIERENKKESEKNEKVKEPTKKEKKKEPLLVSHREVKRVLSAKREPLIAMPTTILLNVSPSLMSLPASFEELHEEFKDVFLKDVPCGLPSLRGIEHHMDLTLGATFPNRATYRTNPKESKEIQTQVGKLIEKGCIRESMSPCAMLVILVPKKDGTWRMCTNFRPINNIIIRHKHLIPYLDDFLDELNGSKEWIISNKNEVMNGQRLSRPSVVYTNSLLCHLA</sequence>
<evidence type="ECO:0000313" key="3">
    <source>
        <dbReference type="Proteomes" id="UP000257109"/>
    </source>
</evidence>
<evidence type="ECO:0000313" key="2">
    <source>
        <dbReference type="EMBL" id="RDX78047.1"/>
    </source>
</evidence>
<dbReference type="STRING" id="157652.A0A371FIB9"/>
<accession>A0A371FIB9</accession>
<name>A0A371FIB9_MUCPR</name>
<dbReference type="EMBL" id="QJKJ01008981">
    <property type="protein sequence ID" value="RDX78047.1"/>
    <property type="molecule type" value="Genomic_DNA"/>
</dbReference>
<reference evidence="2" key="1">
    <citation type="submission" date="2018-05" db="EMBL/GenBank/DDBJ databases">
        <title>Draft genome of Mucuna pruriens seed.</title>
        <authorList>
            <person name="Nnadi N.E."/>
            <person name="Vos R."/>
            <person name="Hasami M.H."/>
            <person name="Devisetty U.K."/>
            <person name="Aguiy J.C."/>
        </authorList>
    </citation>
    <scope>NUCLEOTIDE SEQUENCE [LARGE SCALE GENOMIC DNA]</scope>
    <source>
        <strain evidence="2">JCA_2017</strain>
    </source>
</reference>
<dbReference type="AlphaFoldDB" id="A0A371FIB9"/>
<dbReference type="InterPro" id="IPR050951">
    <property type="entry name" value="Retrovirus_Pol_polyprotein"/>
</dbReference>
<keyword evidence="3" id="KW-1185">Reference proteome</keyword>
<comment type="caution">
    <text evidence="2">The sequence shown here is derived from an EMBL/GenBank/DDBJ whole genome shotgun (WGS) entry which is preliminary data.</text>
</comment>
<gene>
    <name evidence="2" type="ORF">CR513_41734</name>
</gene>
<dbReference type="Gene3D" id="3.10.10.10">
    <property type="entry name" value="HIV Type 1 Reverse Transcriptase, subunit A, domain 1"/>
    <property type="match status" value="1"/>
</dbReference>
<dbReference type="SUPFAM" id="SSF56672">
    <property type="entry name" value="DNA/RNA polymerases"/>
    <property type="match status" value="1"/>
</dbReference>
<dbReference type="InterPro" id="IPR043502">
    <property type="entry name" value="DNA/RNA_pol_sf"/>
</dbReference>
<feature type="region of interest" description="Disordered" evidence="1">
    <location>
        <begin position="111"/>
        <end position="171"/>
    </location>
</feature>
<proteinExistence type="predicted"/>
<evidence type="ECO:0008006" key="4">
    <source>
        <dbReference type="Google" id="ProtNLM"/>
    </source>
</evidence>
<feature type="non-terminal residue" evidence="2">
    <location>
        <position position="1"/>
    </location>
</feature>